<dbReference type="EMBL" id="CP004121">
    <property type="protein sequence ID" value="AGF54851.1"/>
    <property type="molecule type" value="Genomic_DNA"/>
</dbReference>
<dbReference type="PATRIC" id="fig|931276.5.peg.1031"/>
<dbReference type="Proteomes" id="UP000011728">
    <property type="component" value="Chromosome"/>
</dbReference>
<dbReference type="GO" id="GO:0004477">
    <property type="term" value="F:methenyltetrahydrofolate cyclohydrolase activity"/>
    <property type="evidence" value="ECO:0007669"/>
    <property type="project" value="UniProtKB-EC"/>
</dbReference>
<protein>
    <submittedName>
        <fullName evidence="2">Methenyltetrahydrofolate cyclohydrolase FchA</fullName>
        <ecNumber evidence="2">3.5.4.9</ecNumber>
    </submittedName>
</protein>
<gene>
    <name evidence="2" type="primary">fchA</name>
    <name evidence="2" type="ORF">Cspa_c10750</name>
</gene>
<dbReference type="SUPFAM" id="SSF101262">
    <property type="entry name" value="Methenyltetrahydrofolate cyclohydrolase-like"/>
    <property type="match status" value="1"/>
</dbReference>
<feature type="domain" description="Cyclodeaminase/cyclohydrolase" evidence="1">
    <location>
        <begin position="17"/>
        <end position="200"/>
    </location>
</feature>
<dbReference type="KEGG" id="csr:Cspa_c10750"/>
<dbReference type="Pfam" id="PF04961">
    <property type="entry name" value="FTCD_C"/>
    <property type="match status" value="1"/>
</dbReference>
<proteinExistence type="predicted"/>
<dbReference type="InterPro" id="IPR036178">
    <property type="entry name" value="Formintransfe-cycloase-like_sf"/>
</dbReference>
<organism evidence="2 3">
    <name type="scientific">Clostridium saccharoperbutylacetonicum N1-4(HMT)</name>
    <dbReference type="NCBI Taxonomy" id="931276"/>
    <lineage>
        <taxon>Bacteria</taxon>
        <taxon>Bacillati</taxon>
        <taxon>Bacillota</taxon>
        <taxon>Clostridia</taxon>
        <taxon>Eubacteriales</taxon>
        <taxon>Clostridiaceae</taxon>
        <taxon>Clostridium</taxon>
    </lineage>
</organism>
<reference evidence="2 3" key="1">
    <citation type="submission" date="2013-02" db="EMBL/GenBank/DDBJ databases">
        <title>Genome sequence of Clostridium saccharoperbutylacetonicum N1-4(HMT).</title>
        <authorList>
            <person name="Poehlein A."/>
            <person name="Daniel R."/>
        </authorList>
    </citation>
    <scope>NUCLEOTIDE SEQUENCE [LARGE SCALE GENOMIC DNA]</scope>
    <source>
        <strain evidence="3">N1-4(HMT)</strain>
    </source>
</reference>
<sequence length="225" mass="25333">MKNESGARRSMKFCEESINQFLEELGSDLSAPGGGSVAGLIAALASALNSMVYSLTVGKKSYIALDDNEKGIINKFQIECREFTTRSLELMEEDRDNFLKLMDSYKLPKETKEEKEKRALSIKENTIKSMEAPLVLARESLEFYKNLNVMAKYGNKMLLSDLGISAILLHSAIESSIVNVKVNLNGLRNEEFFEKIDNELHTIMEKSFSEKNNIMGLVNNIIYPN</sequence>
<keyword evidence="3" id="KW-1185">Reference proteome</keyword>
<dbReference type="STRING" id="36745.CLSAP_10800"/>
<keyword evidence="2" id="KW-0378">Hydrolase</keyword>
<dbReference type="eggNOG" id="COG3404">
    <property type="taxonomic scope" value="Bacteria"/>
</dbReference>
<dbReference type="AlphaFoldDB" id="M1MJ32"/>
<dbReference type="EC" id="3.5.4.9" evidence="2"/>
<evidence type="ECO:0000313" key="3">
    <source>
        <dbReference type="Proteomes" id="UP000011728"/>
    </source>
</evidence>
<evidence type="ECO:0000259" key="1">
    <source>
        <dbReference type="Pfam" id="PF04961"/>
    </source>
</evidence>
<dbReference type="HOGENOM" id="CLU_088419_1_0_9"/>
<name>M1MJ32_9CLOT</name>
<accession>M1MJ32</accession>
<dbReference type="InterPro" id="IPR007044">
    <property type="entry name" value="Cyclodeamin/CycHdrlase"/>
</dbReference>
<dbReference type="Gene3D" id="1.20.120.680">
    <property type="entry name" value="Formiminotetrahydrofolate cyclodeaminase monomer, up-and-down helical bundle"/>
    <property type="match status" value="1"/>
</dbReference>
<evidence type="ECO:0000313" key="2">
    <source>
        <dbReference type="EMBL" id="AGF54851.1"/>
    </source>
</evidence>